<organism evidence="19 20">
    <name type="scientific">Peptoanaerobacter stomatis</name>
    <dbReference type="NCBI Taxonomy" id="796937"/>
    <lineage>
        <taxon>Bacteria</taxon>
        <taxon>Bacillati</taxon>
        <taxon>Bacillota</taxon>
        <taxon>Clostridia</taxon>
        <taxon>Peptostreptococcales</taxon>
        <taxon>Filifactoraceae</taxon>
        <taxon>Peptoanaerobacter</taxon>
    </lineage>
</organism>
<feature type="transmembrane region" description="Helical" evidence="17">
    <location>
        <begin position="281"/>
        <end position="299"/>
    </location>
</feature>
<evidence type="ECO:0000256" key="1">
    <source>
        <dbReference type="ARBA" id="ARBA00003926"/>
    </source>
</evidence>
<dbReference type="InterPro" id="IPR027417">
    <property type="entry name" value="P-loop_NTPase"/>
</dbReference>
<keyword evidence="13 17" id="KW-0472">Membrane</keyword>
<feature type="transmembrane region" description="Helical" evidence="17">
    <location>
        <begin position="346"/>
        <end position="370"/>
    </location>
</feature>
<dbReference type="GO" id="GO:0005886">
    <property type="term" value="C:plasma membrane"/>
    <property type="evidence" value="ECO:0007669"/>
    <property type="project" value="UniProtKB-SubCell"/>
</dbReference>
<dbReference type="CDD" id="cd01879">
    <property type="entry name" value="FeoB"/>
    <property type="match status" value="1"/>
</dbReference>
<dbReference type="PANTHER" id="PTHR43185:SF1">
    <property type="entry name" value="FE(2+) TRANSPORTER FEOB"/>
    <property type="match status" value="1"/>
</dbReference>
<dbReference type="NCBIfam" id="TIGR00437">
    <property type="entry name" value="feoB"/>
    <property type="match status" value="1"/>
</dbReference>
<feature type="transmembrane region" description="Helical" evidence="17">
    <location>
        <begin position="425"/>
        <end position="449"/>
    </location>
</feature>
<evidence type="ECO:0000256" key="14">
    <source>
        <dbReference type="NCBIfam" id="TIGR00437"/>
    </source>
</evidence>
<keyword evidence="10 17" id="KW-0408">Iron</keyword>
<dbReference type="InterPro" id="IPR011642">
    <property type="entry name" value="Gate_dom"/>
</dbReference>
<keyword evidence="3 17" id="KW-0813">Transport</keyword>
<dbReference type="InterPro" id="IPR003373">
    <property type="entry name" value="Fe2_transport_prot-B"/>
</dbReference>
<dbReference type="AlphaFoldDB" id="G9WZT3"/>
<name>G9WZT3_9FIRM</name>
<evidence type="ECO:0000256" key="3">
    <source>
        <dbReference type="ARBA" id="ARBA00022448"/>
    </source>
</evidence>
<evidence type="ECO:0000256" key="6">
    <source>
        <dbReference type="ARBA" id="ARBA00022519"/>
    </source>
</evidence>
<feature type="domain" description="FeoB-type G" evidence="18">
    <location>
        <begin position="2"/>
        <end position="163"/>
    </location>
</feature>
<dbReference type="InterPro" id="IPR005225">
    <property type="entry name" value="Small_GTP-bd"/>
</dbReference>
<dbReference type="InterPro" id="IPR011640">
    <property type="entry name" value="Fe2_transport_prot_B_C"/>
</dbReference>
<dbReference type="InterPro" id="IPR050860">
    <property type="entry name" value="FeoB_GTPase"/>
</dbReference>
<evidence type="ECO:0000256" key="15">
    <source>
        <dbReference type="PIRSR" id="PIRSR603373-1"/>
    </source>
</evidence>
<comment type="subcellular location">
    <subcellularLocation>
        <location evidence="2">Cell inner membrane</location>
        <topology evidence="2">Multi-pass membrane protein</topology>
    </subcellularLocation>
    <subcellularLocation>
        <location evidence="17">Cell membrane</location>
        <topology evidence="17">Multi-pass membrane protein</topology>
    </subcellularLocation>
</comment>
<evidence type="ECO:0000256" key="7">
    <source>
        <dbReference type="ARBA" id="ARBA00022692"/>
    </source>
</evidence>
<dbReference type="GO" id="GO:0005525">
    <property type="term" value="F:GTP binding"/>
    <property type="evidence" value="ECO:0007669"/>
    <property type="project" value="UniProtKB-KW"/>
</dbReference>
<accession>G9WZT3</accession>
<dbReference type="SUPFAM" id="SSF52540">
    <property type="entry name" value="P-loop containing nucleoside triphosphate hydrolases"/>
    <property type="match status" value="1"/>
</dbReference>
<evidence type="ECO:0000256" key="12">
    <source>
        <dbReference type="ARBA" id="ARBA00023134"/>
    </source>
</evidence>
<dbReference type="Pfam" id="PF17910">
    <property type="entry name" value="FeoB_Cyto"/>
    <property type="match status" value="1"/>
</dbReference>
<evidence type="ECO:0000256" key="5">
    <source>
        <dbReference type="ARBA" id="ARBA00022496"/>
    </source>
</evidence>
<sequence length="725" mass="79506">MGINVALAGNPNSGKTTIYNILTGSAQYVGNWPGVTVEKKAGAYRKNKEVNIVDLPGIYSLSPYTLEEVVSRDFLINEKPDVILNMVDTSNIERNLYLTTQLLELNIPVVIALNMIDVVNKRGDKINVSELEKSFGCKVIEISALKNTGIDNLMNEVISIGNSKKSHQDVIFRFSNDVEQAISAIENCSSLSTVSNKRWTAIKLFERDEKVVEHFSFSGDDRNIIEEAIEKVEKSMDDDSESIITNERYSVITSVISKAVQKIKSKMTPSDKIDSIVTNRILALPIFIAVMWAVYYLSVSTIGTMGSDYINETVFGDEGFVTAFFSNLLEQNNVNEVLSGLIMNGIVGGVGAVLGFLPLIIVLYLCLGVLEDIGYMSRVAFVMDRIFRKFGLSGKSFIPFLIGTGCSVPGIMGSRTIENEKDRRMTVIITSFMPCGAKAPIIALIAAAAFDGAAWVGPMTYVLGIIAIIISGIILKKTKMFSGDPAPFVMELPQYHTPAWKNVLLHVWERTKSYATKAGTIILASSIILWFLMNFTPSFEFISFEDDTSGSILAIIGTAIAPIFAPLGFGNWMATVATFTGLIAKENVISTMGVIAQMEVDPETVAENAQFVGLASKMFENGAIGAFSFMLFNLFCIPCFAAVGAIKREMNSPKWTGFALFYQTVFAYVVAFITYQLGIVLLAGQGFTVGTIIAVILLIIGLYLLFRTYKIDEGERITNLNTIKM</sequence>
<keyword evidence="6" id="KW-0997">Cell inner membrane</keyword>
<dbReference type="InterPro" id="IPR030389">
    <property type="entry name" value="G_FEOB_dom"/>
</dbReference>
<dbReference type="PATRIC" id="fig|796937.3.peg.877"/>
<evidence type="ECO:0000256" key="16">
    <source>
        <dbReference type="PIRSR" id="PIRSR603373-2"/>
    </source>
</evidence>
<evidence type="ECO:0000256" key="10">
    <source>
        <dbReference type="ARBA" id="ARBA00023004"/>
    </source>
</evidence>
<evidence type="ECO:0000313" key="20">
    <source>
        <dbReference type="Proteomes" id="UP000006437"/>
    </source>
</evidence>
<feature type="binding site" evidence="16">
    <location>
        <position position="23"/>
    </location>
    <ligand>
        <name>Mg(2+)</name>
        <dbReference type="ChEBI" id="CHEBI:18420"/>
        <label>2</label>
    </ligand>
</feature>
<comment type="caution">
    <text evidence="19">The sequence shown here is derived from an EMBL/GenBank/DDBJ whole genome shotgun (WGS) entry which is preliminary data.</text>
</comment>
<keyword evidence="16" id="KW-0479">Metal-binding</keyword>
<feature type="binding site" evidence="16">
    <location>
        <position position="20"/>
    </location>
    <ligand>
        <name>Mg(2+)</name>
        <dbReference type="ChEBI" id="CHEBI:18420"/>
        <label>2</label>
    </ligand>
</feature>
<feature type="transmembrane region" description="Helical" evidence="17">
    <location>
        <begin position="455"/>
        <end position="475"/>
    </location>
</feature>
<dbReference type="Proteomes" id="UP000006437">
    <property type="component" value="Unassembled WGS sequence"/>
</dbReference>
<evidence type="ECO:0000256" key="11">
    <source>
        <dbReference type="ARBA" id="ARBA00023065"/>
    </source>
</evidence>
<evidence type="ECO:0000256" key="4">
    <source>
        <dbReference type="ARBA" id="ARBA00022475"/>
    </source>
</evidence>
<keyword evidence="9 17" id="KW-1133">Transmembrane helix</keyword>
<dbReference type="InterPro" id="IPR041069">
    <property type="entry name" value="FeoB_Cyto"/>
</dbReference>
<keyword evidence="7 17" id="KW-0812">Transmembrane</keyword>
<dbReference type="EMBL" id="AFZE01000009">
    <property type="protein sequence ID" value="EHL15713.1"/>
    <property type="molecule type" value="Genomic_DNA"/>
</dbReference>
<evidence type="ECO:0000256" key="8">
    <source>
        <dbReference type="ARBA" id="ARBA00022741"/>
    </source>
</evidence>
<dbReference type="HOGENOM" id="CLU_013350_2_0_9"/>
<feature type="transmembrane region" description="Helical" evidence="17">
    <location>
        <begin position="514"/>
        <end position="533"/>
    </location>
</feature>
<feature type="binding site" evidence="15">
    <location>
        <begin position="34"/>
        <end position="38"/>
    </location>
    <ligand>
        <name>GTP</name>
        <dbReference type="ChEBI" id="CHEBI:37565"/>
        <label>1</label>
    </ligand>
</feature>
<feature type="binding site" evidence="15">
    <location>
        <begin position="54"/>
        <end position="57"/>
    </location>
    <ligand>
        <name>GTP</name>
        <dbReference type="ChEBI" id="CHEBI:37565"/>
        <label>1</label>
    </ligand>
</feature>
<keyword evidence="5 17" id="KW-0410">Iron transport</keyword>
<evidence type="ECO:0000256" key="2">
    <source>
        <dbReference type="ARBA" id="ARBA00004429"/>
    </source>
</evidence>
<dbReference type="Pfam" id="PF02421">
    <property type="entry name" value="FeoB_N"/>
    <property type="match status" value="1"/>
</dbReference>
<feature type="transmembrane region" description="Helical" evidence="17">
    <location>
        <begin position="390"/>
        <end position="413"/>
    </location>
</feature>
<feature type="binding site" evidence="15">
    <location>
        <begin position="114"/>
        <end position="117"/>
    </location>
    <ligand>
        <name>GTP</name>
        <dbReference type="ChEBI" id="CHEBI:37565"/>
        <label>1</label>
    </ligand>
</feature>
<dbReference type="BioCyc" id="EBAC796937-HMP:GMGH-1692-MONOMER"/>
<evidence type="ECO:0000256" key="9">
    <source>
        <dbReference type="ARBA" id="ARBA00022989"/>
    </source>
</evidence>
<feature type="transmembrane region" description="Helical" evidence="17">
    <location>
        <begin position="687"/>
        <end position="706"/>
    </location>
</feature>
<dbReference type="GO" id="GO:0015093">
    <property type="term" value="F:ferrous iron transmembrane transporter activity"/>
    <property type="evidence" value="ECO:0007669"/>
    <property type="project" value="UniProtKB-UniRule"/>
</dbReference>
<feature type="binding site" evidence="16">
    <location>
        <position position="24"/>
    </location>
    <ligand>
        <name>Mg(2+)</name>
        <dbReference type="ChEBI" id="CHEBI:18420"/>
        <label>2</label>
    </ligand>
</feature>
<proteinExistence type="inferred from homology"/>
<keyword evidence="11" id="KW-0406">Ion transport</keyword>
<keyword evidence="16" id="KW-0460">Magnesium</keyword>
<dbReference type="RefSeq" id="WP_009525913.1">
    <property type="nucleotide sequence ID" value="NZ_JH414558.1"/>
</dbReference>
<dbReference type="NCBIfam" id="TIGR00231">
    <property type="entry name" value="small_GTP"/>
    <property type="match status" value="1"/>
</dbReference>
<evidence type="ECO:0000256" key="13">
    <source>
        <dbReference type="ARBA" id="ARBA00023136"/>
    </source>
</evidence>
<evidence type="ECO:0000313" key="19">
    <source>
        <dbReference type="EMBL" id="EHL15713.1"/>
    </source>
</evidence>
<protein>
    <recommendedName>
        <fullName evidence="14 17">Ferrous iron transport protein B</fullName>
    </recommendedName>
</protein>
<feature type="binding site" evidence="15">
    <location>
        <begin position="9"/>
        <end position="16"/>
    </location>
    <ligand>
        <name>GTP</name>
        <dbReference type="ChEBI" id="CHEBI:37565"/>
        <label>1</label>
    </ligand>
</feature>
<gene>
    <name evidence="19" type="ORF">HMPREF9629_01684</name>
</gene>
<dbReference type="Gene3D" id="3.40.50.300">
    <property type="entry name" value="P-loop containing nucleotide triphosphate hydrolases"/>
    <property type="match status" value="1"/>
</dbReference>
<dbReference type="PANTHER" id="PTHR43185">
    <property type="entry name" value="FERROUS IRON TRANSPORT PROTEIN B"/>
    <property type="match status" value="1"/>
</dbReference>
<dbReference type="Pfam" id="PF07664">
    <property type="entry name" value="FeoB_C"/>
    <property type="match status" value="1"/>
</dbReference>
<keyword evidence="8 15" id="KW-0547">Nucleotide-binding</keyword>
<dbReference type="GO" id="GO:0046872">
    <property type="term" value="F:metal ion binding"/>
    <property type="evidence" value="ECO:0007669"/>
    <property type="project" value="UniProtKB-KW"/>
</dbReference>
<dbReference type="Pfam" id="PF07670">
    <property type="entry name" value="Gate"/>
    <property type="match status" value="2"/>
</dbReference>
<reference evidence="19 20" key="1">
    <citation type="submission" date="2011-08" db="EMBL/GenBank/DDBJ databases">
        <title>The Genome Sequence of Eubacteriaceae bacterium ACC19a.</title>
        <authorList>
            <consortium name="The Broad Institute Genome Sequencing Platform"/>
            <person name="Earl A."/>
            <person name="Ward D."/>
            <person name="Feldgarden M."/>
            <person name="Gevers D."/>
            <person name="Sizova M."/>
            <person name="Hazen A."/>
            <person name="Epstein S."/>
            <person name="Young S.K."/>
            <person name="Zeng Q."/>
            <person name="Gargeya S."/>
            <person name="Fitzgerald M."/>
            <person name="Haas B."/>
            <person name="Abouelleil A."/>
            <person name="Alvarado L."/>
            <person name="Arachchi H.M."/>
            <person name="Berlin A."/>
            <person name="Brown A."/>
            <person name="Chapman S.B."/>
            <person name="Chen Z."/>
            <person name="Dunbar C."/>
            <person name="Freedman E."/>
            <person name="Gearin G."/>
            <person name="Gellesch M."/>
            <person name="Goldberg J."/>
            <person name="Griggs A."/>
            <person name="Gujja S."/>
            <person name="Heiman D."/>
            <person name="Howarth C."/>
            <person name="Larson L."/>
            <person name="Lui A."/>
            <person name="MacDonald P.J.P."/>
            <person name="Montmayeur A."/>
            <person name="Murphy C."/>
            <person name="Neiman D."/>
            <person name="Pearson M."/>
            <person name="Priest M."/>
            <person name="Roberts A."/>
            <person name="Saif S."/>
            <person name="Shea T."/>
            <person name="Shenoy N."/>
            <person name="Sisk P."/>
            <person name="Stolte C."/>
            <person name="Sykes S."/>
            <person name="Wortman J."/>
            <person name="Nusbaum C."/>
            <person name="Birren B."/>
        </authorList>
    </citation>
    <scope>NUCLEOTIDE SEQUENCE [LARGE SCALE GENOMIC DNA]</scope>
    <source>
        <strain evidence="19 20">ACC19a</strain>
    </source>
</reference>
<evidence type="ECO:0000256" key="17">
    <source>
        <dbReference type="RuleBase" id="RU362098"/>
    </source>
</evidence>
<keyword evidence="12 15" id="KW-0342">GTP-binding</keyword>
<feature type="transmembrane region" description="Helical" evidence="17">
    <location>
        <begin position="623"/>
        <end position="646"/>
    </location>
</feature>
<dbReference type="FunFam" id="3.40.50.300:FF:000426">
    <property type="entry name" value="Ferrous iron transport protein B"/>
    <property type="match status" value="1"/>
</dbReference>
<evidence type="ECO:0000259" key="18">
    <source>
        <dbReference type="PROSITE" id="PS51711"/>
    </source>
</evidence>
<comment type="similarity">
    <text evidence="17">Belongs to the TRAFAC class TrmE-Era-EngA-EngB-Septin-like GTPase superfamily. FeoB GTPase (TC 9.A.8) family.</text>
</comment>
<comment type="function">
    <text evidence="1 17">Probable transporter of a GTP-driven Fe(2+) uptake system.</text>
</comment>
<dbReference type="Gene3D" id="1.10.287.1770">
    <property type="match status" value="1"/>
</dbReference>
<dbReference type="PROSITE" id="PS51711">
    <property type="entry name" value="G_FEOB"/>
    <property type="match status" value="1"/>
</dbReference>
<keyword evidence="4" id="KW-1003">Cell membrane</keyword>
<feature type="transmembrane region" description="Helical" evidence="17">
    <location>
        <begin position="658"/>
        <end position="681"/>
    </location>
</feature>